<evidence type="ECO:0000313" key="3">
    <source>
        <dbReference type="Proteomes" id="UP001194746"/>
    </source>
</evidence>
<accession>A0AAD4GTM7</accession>
<name>A0AAD4GTM7_ASPNN</name>
<gene>
    <name evidence="2" type="ORF">FE257_007030</name>
</gene>
<protein>
    <submittedName>
        <fullName evidence="2">Uncharacterized protein</fullName>
    </submittedName>
</protein>
<evidence type="ECO:0000256" key="1">
    <source>
        <dbReference type="SAM" id="MobiDB-lite"/>
    </source>
</evidence>
<organism evidence="2 3">
    <name type="scientific">Aspergillus nanangensis</name>
    <dbReference type="NCBI Taxonomy" id="2582783"/>
    <lineage>
        <taxon>Eukaryota</taxon>
        <taxon>Fungi</taxon>
        <taxon>Dikarya</taxon>
        <taxon>Ascomycota</taxon>
        <taxon>Pezizomycotina</taxon>
        <taxon>Eurotiomycetes</taxon>
        <taxon>Eurotiomycetidae</taxon>
        <taxon>Eurotiales</taxon>
        <taxon>Aspergillaceae</taxon>
        <taxon>Aspergillus</taxon>
        <taxon>Aspergillus subgen. Circumdati</taxon>
    </lineage>
</organism>
<proteinExistence type="predicted"/>
<evidence type="ECO:0000313" key="2">
    <source>
        <dbReference type="EMBL" id="KAF9889724.1"/>
    </source>
</evidence>
<dbReference type="AlphaFoldDB" id="A0AAD4GTM7"/>
<reference evidence="2" key="1">
    <citation type="journal article" date="2019" name="Beilstein J. Org. Chem.">
        <title>Nanangenines: drimane sesquiterpenoids as the dominant metabolite cohort of a novel Australian fungus, Aspergillus nanangensis.</title>
        <authorList>
            <person name="Lacey H.J."/>
            <person name="Gilchrist C.L.M."/>
            <person name="Crombie A."/>
            <person name="Kalaitzis J.A."/>
            <person name="Vuong D."/>
            <person name="Rutledge P.J."/>
            <person name="Turner P."/>
            <person name="Pitt J.I."/>
            <person name="Lacey E."/>
            <person name="Chooi Y.H."/>
            <person name="Piggott A.M."/>
        </authorList>
    </citation>
    <scope>NUCLEOTIDE SEQUENCE</scope>
    <source>
        <strain evidence="2">MST-FP2251</strain>
    </source>
</reference>
<feature type="region of interest" description="Disordered" evidence="1">
    <location>
        <begin position="29"/>
        <end position="55"/>
    </location>
</feature>
<keyword evidence="3" id="KW-1185">Reference proteome</keyword>
<feature type="compositionally biased region" description="Low complexity" evidence="1">
    <location>
        <begin position="138"/>
        <end position="156"/>
    </location>
</feature>
<comment type="caution">
    <text evidence="2">The sequence shown here is derived from an EMBL/GenBank/DDBJ whole genome shotgun (WGS) entry which is preliminary data.</text>
</comment>
<feature type="region of interest" description="Disordered" evidence="1">
    <location>
        <begin position="138"/>
        <end position="163"/>
    </location>
</feature>
<sequence length="542" mass="57811">MRFAIAAAALALGAQGELLHDKFHRAAANHGRSNATSTTPAVPGPSNSTVPVPPGNSTGCVDLTSLVAGDWQAADTSAWLDNWWKTNEQAIAQNGFISTFGSLILNDPTWTCTLNGTCTVPCVPMQKASASLGALRARANVPPNNNGGSSSSNNPGDSQAGGNVAASLSNLQAQFDILYGILDSAGTQTSLDIDSIVQNFWKDPAGDSQMELMQGLRAFAMIVGIAASFATGGAAIPAAAGSAILGGSITLGLGSMPGAGEPKWVKSGDVGHEIAQFISASEHGLQDLYNMIADGKPIGDSNVDLRTVLSDGSYLSSHRADITENMTSAMKSTVINYLWRQGRIFILGGASCGENQGIGNTGSHEGYEMIWWCDDENKAWYLYQFSDDAAANEKHPRVDRPWGADRMGENSYLSTHGGESPFWPELNPWNIVISSVKSYKVAGLNYTNDLWHTRVDDMFRAGSNPWFESNAMEGLWTIPVCNIAQTVDSDFKGKEHILKPYGWDSLPMWCGAICDNDEDATNAFFKAANFNLGKNPFAENCG</sequence>
<reference evidence="2" key="2">
    <citation type="submission" date="2020-02" db="EMBL/GenBank/DDBJ databases">
        <authorList>
            <person name="Gilchrist C.L.M."/>
            <person name="Chooi Y.-H."/>
        </authorList>
    </citation>
    <scope>NUCLEOTIDE SEQUENCE</scope>
    <source>
        <strain evidence="2">MST-FP2251</strain>
    </source>
</reference>
<dbReference type="EMBL" id="VCAU01000033">
    <property type="protein sequence ID" value="KAF9889724.1"/>
    <property type="molecule type" value="Genomic_DNA"/>
</dbReference>
<dbReference type="Proteomes" id="UP001194746">
    <property type="component" value="Unassembled WGS sequence"/>
</dbReference>
<feature type="compositionally biased region" description="Polar residues" evidence="1">
    <location>
        <begin position="31"/>
        <end position="55"/>
    </location>
</feature>